<dbReference type="PANTHER" id="PTHR47737">
    <property type="entry name" value="GLYCINE BETAINE/PROLINE BETAINE TRANSPORT SYSTEM PERMEASE PROTEIN PROW"/>
    <property type="match status" value="1"/>
</dbReference>
<evidence type="ECO:0000256" key="5">
    <source>
        <dbReference type="ARBA" id="ARBA00022989"/>
    </source>
</evidence>
<evidence type="ECO:0000256" key="7">
    <source>
        <dbReference type="RuleBase" id="RU363032"/>
    </source>
</evidence>
<gene>
    <name evidence="10" type="ORF">CLV85_1227</name>
</gene>
<dbReference type="PROSITE" id="PS50928">
    <property type="entry name" value="ABC_TM1"/>
    <property type="match status" value="1"/>
</dbReference>
<feature type="transmembrane region" description="Helical" evidence="7">
    <location>
        <begin position="94"/>
        <end position="118"/>
    </location>
</feature>
<dbReference type="PANTHER" id="PTHR47737:SF1">
    <property type="entry name" value="GLYCINE BETAINE_PROLINE BETAINE TRANSPORT SYSTEM PERMEASE PROTEIN PROW"/>
    <property type="match status" value="1"/>
</dbReference>
<feature type="transmembrane region" description="Helical" evidence="7">
    <location>
        <begin position="51"/>
        <end position="82"/>
    </location>
</feature>
<evidence type="ECO:0000259" key="9">
    <source>
        <dbReference type="PROSITE" id="PS50928"/>
    </source>
</evidence>
<evidence type="ECO:0000256" key="6">
    <source>
        <dbReference type="ARBA" id="ARBA00023136"/>
    </source>
</evidence>
<dbReference type="CDD" id="cd06261">
    <property type="entry name" value="TM_PBP2"/>
    <property type="match status" value="1"/>
</dbReference>
<dbReference type="AlphaFoldDB" id="A0A2M9D8K4"/>
<dbReference type="GO" id="GO:0005275">
    <property type="term" value="F:amine transmembrane transporter activity"/>
    <property type="evidence" value="ECO:0007669"/>
    <property type="project" value="TreeGrafter"/>
</dbReference>
<feature type="region of interest" description="Disordered" evidence="8">
    <location>
        <begin position="300"/>
        <end position="319"/>
    </location>
</feature>
<dbReference type="InterPro" id="IPR035906">
    <property type="entry name" value="MetI-like_sf"/>
</dbReference>
<dbReference type="SUPFAM" id="SSF161098">
    <property type="entry name" value="MetI-like"/>
    <property type="match status" value="1"/>
</dbReference>
<feature type="transmembrane region" description="Helical" evidence="7">
    <location>
        <begin position="216"/>
        <end position="236"/>
    </location>
</feature>
<evidence type="ECO:0000313" key="11">
    <source>
        <dbReference type="Proteomes" id="UP000231742"/>
    </source>
</evidence>
<keyword evidence="5 7" id="KW-1133">Transmembrane helix</keyword>
<evidence type="ECO:0000256" key="1">
    <source>
        <dbReference type="ARBA" id="ARBA00004141"/>
    </source>
</evidence>
<evidence type="ECO:0000256" key="3">
    <source>
        <dbReference type="ARBA" id="ARBA00022475"/>
    </source>
</evidence>
<evidence type="ECO:0000256" key="8">
    <source>
        <dbReference type="SAM" id="MobiDB-lite"/>
    </source>
</evidence>
<dbReference type="FunFam" id="1.10.3720.10:FF:000001">
    <property type="entry name" value="Glycine betaine ABC transporter, permease"/>
    <property type="match status" value="1"/>
</dbReference>
<keyword evidence="3" id="KW-1003">Cell membrane</keyword>
<dbReference type="EMBL" id="PGFH01000001">
    <property type="protein sequence ID" value="PJJ82039.1"/>
    <property type="molecule type" value="Genomic_DNA"/>
</dbReference>
<organism evidence="10 11">
    <name type="scientific">Salinibacterium amurskyense</name>
    <dbReference type="NCBI Taxonomy" id="205941"/>
    <lineage>
        <taxon>Bacteria</taxon>
        <taxon>Bacillati</taxon>
        <taxon>Actinomycetota</taxon>
        <taxon>Actinomycetes</taxon>
        <taxon>Micrococcales</taxon>
        <taxon>Microbacteriaceae</taxon>
        <taxon>Salinibacterium</taxon>
    </lineage>
</organism>
<sequence>MNDFLRIPLGQWVENGIDFITDTFGFVFDFIKLIISSVADGMNFVFTSPPFWIMLIIFAVLAFVARGWLFSLGTTLGFLLILSLDQWENAMDTMALVLVAAAIAVFISVPLGILAAKYRTVSTIVKPVLDFLQTMPAFVYLIPALILFRIGDVPGIVATVLFALAPGVRLTELGIRGVDSEVVEAGQAFGSSPGRILRQIQLPLALPSIMAGINQVIMLSLSMVVIASMVGAGGLGQPVIQSLSRADVALGFEAGLSVVILAIFLDRLTASFGSGKGYFRFIIESFNVRGRRAESAAVDAAANSDAATTEPAELTPPVR</sequence>
<dbReference type="GO" id="GO:0031460">
    <property type="term" value="P:glycine betaine transport"/>
    <property type="evidence" value="ECO:0007669"/>
    <property type="project" value="TreeGrafter"/>
</dbReference>
<comment type="caution">
    <text evidence="10">The sequence shown here is derived from an EMBL/GenBank/DDBJ whole genome shotgun (WGS) entry which is preliminary data.</text>
</comment>
<keyword evidence="4 7" id="KW-0812">Transmembrane</keyword>
<dbReference type="GO" id="GO:0043190">
    <property type="term" value="C:ATP-binding cassette (ABC) transporter complex"/>
    <property type="evidence" value="ECO:0007669"/>
    <property type="project" value="TreeGrafter"/>
</dbReference>
<keyword evidence="11" id="KW-1185">Reference proteome</keyword>
<protein>
    <submittedName>
        <fullName evidence="10">Glycine betaine/proline transport system permease protein</fullName>
    </submittedName>
</protein>
<dbReference type="Pfam" id="PF00528">
    <property type="entry name" value="BPD_transp_1"/>
    <property type="match status" value="1"/>
</dbReference>
<dbReference type="Gene3D" id="1.10.3720.10">
    <property type="entry name" value="MetI-like"/>
    <property type="match status" value="1"/>
</dbReference>
<keyword evidence="6 7" id="KW-0472">Membrane</keyword>
<dbReference type="GO" id="GO:0015871">
    <property type="term" value="P:choline transport"/>
    <property type="evidence" value="ECO:0007669"/>
    <property type="project" value="TreeGrafter"/>
</dbReference>
<dbReference type="RefSeq" id="WP_100388671.1">
    <property type="nucleotide sequence ID" value="NZ_BMZU01000001.1"/>
</dbReference>
<comment type="similarity">
    <text evidence="7">Belongs to the binding-protein-dependent transport system permease family.</text>
</comment>
<feature type="transmembrane region" description="Helical" evidence="7">
    <location>
        <begin position="138"/>
        <end position="164"/>
    </location>
</feature>
<evidence type="ECO:0000256" key="2">
    <source>
        <dbReference type="ARBA" id="ARBA00022448"/>
    </source>
</evidence>
<keyword evidence="2 7" id="KW-0813">Transport</keyword>
<feature type="compositionally biased region" description="Low complexity" evidence="8">
    <location>
        <begin position="300"/>
        <end position="312"/>
    </location>
</feature>
<dbReference type="Proteomes" id="UP000231742">
    <property type="component" value="Unassembled WGS sequence"/>
</dbReference>
<dbReference type="InterPro" id="IPR000515">
    <property type="entry name" value="MetI-like"/>
</dbReference>
<dbReference type="OrthoDB" id="9815258at2"/>
<accession>A0A2M9D8K4</accession>
<evidence type="ECO:0000313" key="10">
    <source>
        <dbReference type="EMBL" id="PJJ82039.1"/>
    </source>
</evidence>
<feature type="domain" description="ABC transmembrane type-1" evidence="9">
    <location>
        <begin position="90"/>
        <end position="269"/>
    </location>
</feature>
<name>A0A2M9D8K4_9MICO</name>
<evidence type="ECO:0000256" key="4">
    <source>
        <dbReference type="ARBA" id="ARBA00022692"/>
    </source>
</evidence>
<dbReference type="GO" id="GO:0015226">
    <property type="term" value="F:carnitine transmembrane transporter activity"/>
    <property type="evidence" value="ECO:0007669"/>
    <property type="project" value="TreeGrafter"/>
</dbReference>
<reference evidence="10 11" key="1">
    <citation type="submission" date="2017-11" db="EMBL/GenBank/DDBJ databases">
        <title>Genomic Encyclopedia of Archaeal and Bacterial Type Strains, Phase II (KMG-II): From Individual Species to Whole Genera.</title>
        <authorList>
            <person name="Goeker M."/>
        </authorList>
    </citation>
    <scope>NUCLEOTIDE SEQUENCE [LARGE SCALE GENOMIC DNA]</scope>
    <source>
        <strain evidence="10 11">DSM 16400</strain>
    </source>
</reference>
<proteinExistence type="inferred from homology"/>
<comment type="subcellular location">
    <subcellularLocation>
        <location evidence="7">Cell membrane</location>
        <topology evidence="7">Multi-pass membrane protein</topology>
    </subcellularLocation>
    <subcellularLocation>
        <location evidence="1">Membrane</location>
        <topology evidence="1">Multi-pass membrane protein</topology>
    </subcellularLocation>
</comment>
<feature type="transmembrane region" description="Helical" evidence="7">
    <location>
        <begin position="248"/>
        <end position="265"/>
    </location>
</feature>